<evidence type="ECO:0000256" key="3">
    <source>
        <dbReference type="ARBA" id="ARBA00022676"/>
    </source>
</evidence>
<dbReference type="GO" id="GO:0019856">
    <property type="term" value="P:pyrimidine nucleobase biosynthetic process"/>
    <property type="evidence" value="ECO:0007669"/>
    <property type="project" value="InterPro"/>
</dbReference>
<dbReference type="STRING" id="416591.Tlet_1921"/>
<dbReference type="InterPro" id="IPR029057">
    <property type="entry name" value="PRTase-like"/>
</dbReference>
<feature type="binding site" description="in other chain" evidence="7">
    <location>
        <begin position="109"/>
        <end position="117"/>
    </location>
    <ligand>
        <name>5-phospho-alpha-D-ribose 1-diphosphate</name>
        <dbReference type="ChEBI" id="CHEBI:58017"/>
        <note>ligand shared between dimeric partners</note>
    </ligand>
</feature>
<dbReference type="InterPro" id="IPR006273">
    <property type="entry name" value="Orotate_PRibTrfase_bac"/>
</dbReference>
<evidence type="ECO:0000256" key="6">
    <source>
        <dbReference type="ARBA" id="ARBA00022975"/>
    </source>
</evidence>
<dbReference type="EC" id="2.4.2.10" evidence="2 7"/>
<evidence type="ECO:0000256" key="5">
    <source>
        <dbReference type="ARBA" id="ARBA00022842"/>
    </source>
</evidence>
<keyword evidence="4 7" id="KW-0808">Transferase</keyword>
<comment type="function">
    <text evidence="7">Catalyzes the transfer of a ribosyl phosphate group from 5-phosphoribose 1-diphosphate to orotate, leading to the formation of orotidine monophosphate (OMP).</text>
</comment>
<dbReference type="Gene3D" id="3.40.50.2020">
    <property type="match status" value="1"/>
</dbReference>
<keyword evidence="6 7" id="KW-0665">Pyrimidine biosynthesis</keyword>
<protein>
    <recommendedName>
        <fullName evidence="2 7">Orotate phosphoribosyltransferase</fullName>
        <shortName evidence="7">OPRT</shortName>
        <shortName evidence="7">OPRTase</shortName>
        <ecNumber evidence="2 7">2.4.2.10</ecNumber>
    </recommendedName>
</protein>
<dbReference type="Pfam" id="PF00156">
    <property type="entry name" value="Pribosyltran"/>
    <property type="match status" value="1"/>
</dbReference>
<accession>A8F8J1</accession>
<dbReference type="PANTHER" id="PTHR19278">
    <property type="entry name" value="OROTATE PHOSPHORIBOSYLTRANSFERASE"/>
    <property type="match status" value="1"/>
</dbReference>
<keyword evidence="5 7" id="KW-0460">Magnesium</keyword>
<proteinExistence type="inferred from homology"/>
<dbReference type="SUPFAM" id="SSF53271">
    <property type="entry name" value="PRTase-like"/>
    <property type="match status" value="1"/>
</dbReference>
<evidence type="ECO:0000259" key="8">
    <source>
        <dbReference type="Pfam" id="PF00156"/>
    </source>
</evidence>
<evidence type="ECO:0000256" key="4">
    <source>
        <dbReference type="ARBA" id="ARBA00022679"/>
    </source>
</evidence>
<dbReference type="OrthoDB" id="9783570at2"/>
<name>A8F8J1_PSELT</name>
<dbReference type="GO" id="GO:0044205">
    <property type="term" value="P:'de novo' UMP biosynthetic process"/>
    <property type="evidence" value="ECO:0007669"/>
    <property type="project" value="UniProtKB-UniRule"/>
</dbReference>
<feature type="binding site" evidence="7">
    <location>
        <position position="141"/>
    </location>
    <ligand>
        <name>orotate</name>
        <dbReference type="ChEBI" id="CHEBI:30839"/>
    </ligand>
</feature>
<evidence type="ECO:0000256" key="1">
    <source>
        <dbReference type="ARBA" id="ARBA00004889"/>
    </source>
</evidence>
<evidence type="ECO:0000256" key="2">
    <source>
        <dbReference type="ARBA" id="ARBA00011971"/>
    </source>
</evidence>
<feature type="binding site" evidence="7">
    <location>
        <position position="113"/>
    </location>
    <ligand>
        <name>orotate</name>
        <dbReference type="ChEBI" id="CHEBI:30839"/>
    </ligand>
</feature>
<comment type="similarity">
    <text evidence="7">Belongs to the purine/pyrimidine phosphoribosyltransferase family. PyrE subfamily.</text>
</comment>
<reference evidence="9 10" key="1">
    <citation type="submission" date="2007-08" db="EMBL/GenBank/DDBJ databases">
        <title>Complete sequence of Thermotoga lettingae TMO.</title>
        <authorList>
            <consortium name="US DOE Joint Genome Institute"/>
            <person name="Copeland A."/>
            <person name="Lucas S."/>
            <person name="Lapidus A."/>
            <person name="Barry K."/>
            <person name="Glavina del Rio T."/>
            <person name="Dalin E."/>
            <person name="Tice H."/>
            <person name="Pitluck S."/>
            <person name="Foster B."/>
            <person name="Bruce D."/>
            <person name="Schmutz J."/>
            <person name="Larimer F."/>
            <person name="Land M."/>
            <person name="Hauser L."/>
            <person name="Kyrpides N."/>
            <person name="Mikhailova N."/>
            <person name="Nelson K."/>
            <person name="Gogarten J.P."/>
            <person name="Noll K."/>
            <person name="Richardson P."/>
        </authorList>
    </citation>
    <scope>NUCLEOTIDE SEQUENCE [LARGE SCALE GENOMIC DNA]</scope>
    <source>
        <strain evidence="10">ATCC BAA-301 / DSM 14385 / NBRC 107922 / TMO</strain>
    </source>
</reference>
<evidence type="ECO:0000313" key="9">
    <source>
        <dbReference type="EMBL" id="ABV34475.1"/>
    </source>
</evidence>
<dbReference type="RefSeq" id="WP_012003951.1">
    <property type="nucleotide sequence ID" value="NC_009828.1"/>
</dbReference>
<dbReference type="eggNOG" id="COG0461">
    <property type="taxonomic scope" value="Bacteria"/>
</dbReference>
<dbReference type="NCBIfam" id="TIGR01367">
    <property type="entry name" value="pyrE_Therm"/>
    <property type="match status" value="1"/>
</dbReference>
<dbReference type="GO" id="GO:0000287">
    <property type="term" value="F:magnesium ion binding"/>
    <property type="evidence" value="ECO:0007669"/>
    <property type="project" value="UniProtKB-UniRule"/>
</dbReference>
<comment type="catalytic activity">
    <reaction evidence="7">
        <text>orotidine 5'-phosphate + diphosphate = orotate + 5-phospho-alpha-D-ribose 1-diphosphate</text>
        <dbReference type="Rhea" id="RHEA:10380"/>
        <dbReference type="ChEBI" id="CHEBI:30839"/>
        <dbReference type="ChEBI" id="CHEBI:33019"/>
        <dbReference type="ChEBI" id="CHEBI:57538"/>
        <dbReference type="ChEBI" id="CHEBI:58017"/>
        <dbReference type="EC" id="2.4.2.10"/>
    </reaction>
</comment>
<evidence type="ECO:0000313" key="10">
    <source>
        <dbReference type="Proteomes" id="UP000002016"/>
    </source>
</evidence>
<dbReference type="Proteomes" id="UP000002016">
    <property type="component" value="Chromosome"/>
</dbReference>
<keyword evidence="3 7" id="KW-0328">Glycosyltransferase</keyword>
<gene>
    <name evidence="7" type="primary">pyrE</name>
    <name evidence="9" type="ordered locus">Tlet_1921</name>
</gene>
<reference evidence="9 10" key="2">
    <citation type="journal article" date="2009" name="Proc. Natl. Acad. Sci. U.S.A.">
        <title>On the chimeric nature, thermophilic origin, and phylogenetic placement of the Thermotogales.</title>
        <authorList>
            <person name="Zhaxybayeva O."/>
            <person name="Swithers K.S."/>
            <person name="Lapierre P."/>
            <person name="Fournier G.P."/>
            <person name="Bickhart D.M."/>
            <person name="DeBoy R.T."/>
            <person name="Nelson K.E."/>
            <person name="Nesbo C.L."/>
            <person name="Doolittle W.F."/>
            <person name="Gogarten J.P."/>
            <person name="Noll K.M."/>
        </authorList>
    </citation>
    <scope>NUCLEOTIDE SEQUENCE [LARGE SCALE GENOMIC DNA]</scope>
    <source>
        <strain evidence="10">ATCC BAA-301 / DSM 14385 / NBRC 107922 / TMO</strain>
    </source>
</reference>
<dbReference type="HAMAP" id="MF_01208">
    <property type="entry name" value="PyrE"/>
    <property type="match status" value="1"/>
</dbReference>
<comment type="caution">
    <text evidence="7">Lacks conserved residue(s) required for the propagation of feature annotation.</text>
</comment>
<organism evidence="9 10">
    <name type="scientific">Pseudothermotoga lettingae (strain ATCC BAA-301 / DSM 14385 / NBRC 107922 / TMO)</name>
    <name type="common">Thermotoga lettingae</name>
    <dbReference type="NCBI Taxonomy" id="416591"/>
    <lineage>
        <taxon>Bacteria</taxon>
        <taxon>Thermotogati</taxon>
        <taxon>Thermotogota</taxon>
        <taxon>Thermotogae</taxon>
        <taxon>Thermotogales</taxon>
        <taxon>Thermotogaceae</taxon>
        <taxon>Pseudothermotoga</taxon>
    </lineage>
</organism>
<evidence type="ECO:0000256" key="7">
    <source>
        <dbReference type="HAMAP-Rule" id="MF_01208"/>
    </source>
</evidence>
<sequence>MLEILRKTGALLEGHFLLSSGKHSSKYIQCAKLFENPDFGDQIGEMIAEKVKHYNPDVIIGPAIGGVILSYVVARALKVKAIFAERESGTMKLRRDFKIEKGDRVVIVEDVTTTGGSVMEVAQIVEECQGQLCCVASIVDRSVKPLPFNVPFYSLIRLQLPIYEPDSCPLCKEGIPLFKPGSR</sequence>
<comment type="pathway">
    <text evidence="1 7">Pyrimidine metabolism; UMP biosynthesis via de novo pathway; UMP from orotate: step 1/2.</text>
</comment>
<dbReference type="EMBL" id="CP000812">
    <property type="protein sequence ID" value="ABV34475.1"/>
    <property type="molecule type" value="Genomic_DNA"/>
</dbReference>
<dbReference type="InterPro" id="IPR023031">
    <property type="entry name" value="OPRT"/>
</dbReference>
<keyword evidence="10" id="KW-1185">Reference proteome</keyword>
<dbReference type="InterPro" id="IPR000836">
    <property type="entry name" value="PRTase_dom"/>
</dbReference>
<dbReference type="PANTHER" id="PTHR19278:SF9">
    <property type="entry name" value="URIDINE 5'-MONOPHOSPHATE SYNTHASE"/>
    <property type="match status" value="1"/>
</dbReference>
<dbReference type="GO" id="GO:0004588">
    <property type="term" value="F:orotate phosphoribosyltransferase activity"/>
    <property type="evidence" value="ECO:0007669"/>
    <property type="project" value="UniProtKB-UniRule"/>
</dbReference>
<comment type="subunit">
    <text evidence="7">Homodimer.</text>
</comment>
<dbReference type="UniPathway" id="UPA00070">
    <property type="reaction ID" value="UER00119"/>
</dbReference>
<comment type="cofactor">
    <cofactor evidence="7">
        <name>Mg(2+)</name>
        <dbReference type="ChEBI" id="CHEBI:18420"/>
    </cofactor>
</comment>
<dbReference type="AlphaFoldDB" id="A8F8J1"/>
<dbReference type="HOGENOM" id="CLU_074878_3_0_0"/>
<dbReference type="CDD" id="cd06223">
    <property type="entry name" value="PRTases_typeI"/>
    <property type="match status" value="1"/>
</dbReference>
<feature type="domain" description="Phosphoribosyltransferase" evidence="8">
    <location>
        <begin position="32"/>
        <end position="147"/>
    </location>
</feature>
<dbReference type="KEGG" id="tle:Tlet_1921"/>